<reference evidence="3" key="1">
    <citation type="submission" date="2012-12" db="EMBL/GenBank/DDBJ databases">
        <authorList>
            <person name="Hellsten U."/>
            <person name="Grimwood J."/>
            <person name="Chapman J.A."/>
            <person name="Shapiro H."/>
            <person name="Aerts A."/>
            <person name="Otillar R.P."/>
            <person name="Terry A.Y."/>
            <person name="Boore J.L."/>
            <person name="Simakov O."/>
            <person name="Marletaz F."/>
            <person name="Cho S.-J."/>
            <person name="Edsinger-Gonzales E."/>
            <person name="Havlak P."/>
            <person name="Kuo D.-H."/>
            <person name="Larsson T."/>
            <person name="Lv J."/>
            <person name="Arendt D."/>
            <person name="Savage R."/>
            <person name="Osoegawa K."/>
            <person name="de Jong P."/>
            <person name="Lindberg D.R."/>
            <person name="Seaver E.C."/>
            <person name="Weisblat D.A."/>
            <person name="Putnam N.H."/>
            <person name="Grigoriev I.V."/>
            <person name="Rokhsar D.S."/>
        </authorList>
    </citation>
    <scope>NUCLEOTIDE SEQUENCE</scope>
    <source>
        <strain evidence="3">I ESC-2004</strain>
    </source>
</reference>
<evidence type="ECO:0000313" key="3">
    <source>
        <dbReference type="Proteomes" id="UP000014760"/>
    </source>
</evidence>
<protein>
    <submittedName>
        <fullName evidence="1 2">Uncharacterized protein</fullName>
    </submittedName>
</protein>
<proteinExistence type="predicted"/>
<evidence type="ECO:0000313" key="1">
    <source>
        <dbReference type="EMBL" id="ELU09820.1"/>
    </source>
</evidence>
<gene>
    <name evidence="1" type="ORF">CAPTEDRAFT_196870</name>
</gene>
<dbReference type="Proteomes" id="UP000014760">
    <property type="component" value="Unassembled WGS sequence"/>
</dbReference>
<reference evidence="1 3" key="2">
    <citation type="journal article" date="2013" name="Nature">
        <title>Insights into bilaterian evolution from three spiralian genomes.</title>
        <authorList>
            <person name="Simakov O."/>
            <person name="Marletaz F."/>
            <person name="Cho S.J."/>
            <person name="Edsinger-Gonzales E."/>
            <person name="Havlak P."/>
            <person name="Hellsten U."/>
            <person name="Kuo D.H."/>
            <person name="Larsson T."/>
            <person name="Lv J."/>
            <person name="Arendt D."/>
            <person name="Savage R."/>
            <person name="Osoegawa K."/>
            <person name="de Jong P."/>
            <person name="Grimwood J."/>
            <person name="Chapman J.A."/>
            <person name="Shapiro H."/>
            <person name="Aerts A."/>
            <person name="Otillar R.P."/>
            <person name="Terry A.Y."/>
            <person name="Boore J.L."/>
            <person name="Grigoriev I.V."/>
            <person name="Lindberg D.R."/>
            <person name="Seaver E.C."/>
            <person name="Weisblat D.A."/>
            <person name="Putnam N.H."/>
            <person name="Rokhsar D.S."/>
        </authorList>
    </citation>
    <scope>NUCLEOTIDE SEQUENCE</scope>
    <source>
        <strain evidence="1 3">I ESC-2004</strain>
    </source>
</reference>
<dbReference type="EMBL" id="AMQN01006221">
    <property type="status" value="NOT_ANNOTATED_CDS"/>
    <property type="molecule type" value="Genomic_DNA"/>
</dbReference>
<dbReference type="EMBL" id="AMQN01006222">
    <property type="status" value="NOT_ANNOTATED_CDS"/>
    <property type="molecule type" value="Genomic_DNA"/>
</dbReference>
<keyword evidence="3" id="KW-1185">Reference proteome</keyword>
<sequence>MEEIAGSLEELLEKVGEKKRKDCITSLQNMFDAWRRNAKVFIMTHEDMQNEENLHEDVDIERLRAIAESEEVMSYPAIMEEDEEIDDDEEVLDAFLHYHLKNKTNIMHVCTQAMTTIFNGEGCHLFNKQFFSRMHTWLIVYFLGHFNGLLPDNLL</sequence>
<dbReference type="EMBL" id="KB297895">
    <property type="protein sequence ID" value="ELU09820.1"/>
    <property type="molecule type" value="Genomic_DNA"/>
</dbReference>
<dbReference type="AlphaFoldDB" id="R7UUF3"/>
<accession>R7UUF3</accession>
<organism evidence="1">
    <name type="scientific">Capitella teleta</name>
    <name type="common">Polychaete worm</name>
    <dbReference type="NCBI Taxonomy" id="283909"/>
    <lineage>
        <taxon>Eukaryota</taxon>
        <taxon>Metazoa</taxon>
        <taxon>Spiralia</taxon>
        <taxon>Lophotrochozoa</taxon>
        <taxon>Annelida</taxon>
        <taxon>Polychaeta</taxon>
        <taxon>Sedentaria</taxon>
        <taxon>Scolecida</taxon>
        <taxon>Capitellidae</taxon>
        <taxon>Capitella</taxon>
    </lineage>
</organism>
<name>R7UUF3_CAPTE</name>
<reference evidence="2" key="3">
    <citation type="submission" date="2015-06" db="UniProtKB">
        <authorList>
            <consortium name="EnsemblMetazoa"/>
        </authorList>
    </citation>
    <scope>IDENTIFICATION</scope>
</reference>
<dbReference type="HOGENOM" id="CLU_1697183_0_0_1"/>
<dbReference type="EnsemblMetazoa" id="CapteT196870">
    <property type="protein sequence ID" value="CapteP196870"/>
    <property type="gene ID" value="CapteG196870"/>
</dbReference>
<evidence type="ECO:0000313" key="2">
    <source>
        <dbReference type="EnsemblMetazoa" id="CapteP196870"/>
    </source>
</evidence>